<protein>
    <recommendedName>
        <fullName evidence="2">PI-PLC Y-box domain-containing protein</fullName>
    </recommendedName>
</protein>
<accession>A0A6C0LVU9</accession>
<sequence length="370" mass="42881">MDKMKNITSKMLNNTSLIMTSVFVIMLIVIILIICYLYMLSTTRKSKCNNLEDSYSNMPPISSLQNSDIGMKYNLRDFYVKSAYNSCSIGNFKNNFVDICALHNVIKQGVRCFDFEIYSMDDEPIVSTSSIDDYHVKQTYNYITFVDVLKTLNNTGFSSSSPTQNDPLFIHMRIKSKNITMYENMVKNITTYLDSTRMLSPSYSNEYQGKNLGKAPIKDLMGKFVFMIDRSNTMYTETKLHEYINIATNSMFMRGLRNYNVEYTQDHNELIEYNKKNMSLTMPDLSSSTNNVKAGIHLNYGCQFVCMCYQNVDSNMNYVTKFFNDKGKALVLKPEKLRFVPVTIPEPTTQDPKLTYKTEKVKEDYYDFDI</sequence>
<evidence type="ECO:0000313" key="3">
    <source>
        <dbReference type="EMBL" id="QHU34155.1"/>
    </source>
</evidence>
<reference evidence="3" key="1">
    <citation type="journal article" date="2020" name="Nature">
        <title>Giant virus diversity and host interactions through global metagenomics.</title>
        <authorList>
            <person name="Schulz F."/>
            <person name="Roux S."/>
            <person name="Paez-Espino D."/>
            <person name="Jungbluth S."/>
            <person name="Walsh D.A."/>
            <person name="Denef V.J."/>
            <person name="McMahon K.D."/>
            <person name="Konstantinidis K.T."/>
            <person name="Eloe-Fadrosh E.A."/>
            <person name="Kyrpides N.C."/>
            <person name="Woyke T."/>
        </authorList>
    </citation>
    <scope>NUCLEOTIDE SEQUENCE</scope>
    <source>
        <strain evidence="3">GVMAG-S-1016713-123</strain>
    </source>
</reference>
<evidence type="ECO:0000256" key="1">
    <source>
        <dbReference type="SAM" id="Phobius"/>
    </source>
</evidence>
<dbReference type="EMBL" id="MN740567">
    <property type="protein sequence ID" value="QHU34155.1"/>
    <property type="molecule type" value="Genomic_DNA"/>
</dbReference>
<feature type="transmembrane region" description="Helical" evidence="1">
    <location>
        <begin position="12"/>
        <end position="39"/>
    </location>
</feature>
<dbReference type="Pfam" id="PF00387">
    <property type="entry name" value="PI-PLC-Y"/>
    <property type="match status" value="1"/>
</dbReference>
<dbReference type="SUPFAM" id="SSF51695">
    <property type="entry name" value="PLC-like phosphodiesterases"/>
    <property type="match status" value="1"/>
</dbReference>
<dbReference type="GO" id="GO:0035556">
    <property type="term" value="P:intracellular signal transduction"/>
    <property type="evidence" value="ECO:0007669"/>
    <property type="project" value="InterPro"/>
</dbReference>
<name>A0A6C0LVU9_9ZZZZ</name>
<dbReference type="Pfam" id="PF00388">
    <property type="entry name" value="PI-PLC-X"/>
    <property type="match status" value="1"/>
</dbReference>
<keyword evidence="1" id="KW-0472">Membrane</keyword>
<dbReference type="Gene3D" id="3.20.20.190">
    <property type="entry name" value="Phosphatidylinositol (PI) phosphodiesterase"/>
    <property type="match status" value="1"/>
</dbReference>
<dbReference type="InterPro" id="IPR000909">
    <property type="entry name" value="PLipase_C_PInositol-sp_X_dom"/>
</dbReference>
<dbReference type="InterPro" id="IPR017946">
    <property type="entry name" value="PLC-like_Pdiesterase_TIM-brl"/>
</dbReference>
<evidence type="ECO:0000259" key="2">
    <source>
        <dbReference type="PROSITE" id="PS50008"/>
    </source>
</evidence>
<dbReference type="PROSITE" id="PS50007">
    <property type="entry name" value="PIPLC_X_DOMAIN"/>
    <property type="match status" value="1"/>
</dbReference>
<dbReference type="AlphaFoldDB" id="A0A6C0LVU9"/>
<organism evidence="3">
    <name type="scientific">viral metagenome</name>
    <dbReference type="NCBI Taxonomy" id="1070528"/>
    <lineage>
        <taxon>unclassified sequences</taxon>
        <taxon>metagenomes</taxon>
        <taxon>organismal metagenomes</taxon>
    </lineage>
</organism>
<dbReference type="GO" id="GO:0006629">
    <property type="term" value="P:lipid metabolic process"/>
    <property type="evidence" value="ECO:0007669"/>
    <property type="project" value="InterPro"/>
</dbReference>
<proteinExistence type="predicted"/>
<dbReference type="PROSITE" id="PS50008">
    <property type="entry name" value="PIPLC_Y_DOMAIN"/>
    <property type="match status" value="1"/>
</dbReference>
<keyword evidence="1" id="KW-0812">Transmembrane</keyword>
<keyword evidence="1" id="KW-1133">Transmembrane helix</keyword>
<dbReference type="InterPro" id="IPR001711">
    <property type="entry name" value="PLipase_C_Pinositol-sp_Y"/>
</dbReference>
<feature type="domain" description="PI-PLC Y-box" evidence="2">
    <location>
        <begin position="269"/>
        <end position="338"/>
    </location>
</feature>
<dbReference type="GO" id="GO:0004435">
    <property type="term" value="F:phosphatidylinositol-4,5-bisphosphate phospholipase C activity"/>
    <property type="evidence" value="ECO:0007669"/>
    <property type="project" value="InterPro"/>
</dbReference>